<keyword evidence="2" id="KW-1185">Reference proteome</keyword>
<proteinExistence type="predicted"/>
<gene>
    <name evidence="1" type="ORF">N8T08_004940</name>
</gene>
<accession>A0ACC3B3M3</accession>
<comment type="caution">
    <text evidence="1">The sequence shown here is derived from an EMBL/GenBank/DDBJ whole genome shotgun (WGS) entry which is preliminary data.</text>
</comment>
<evidence type="ECO:0000313" key="2">
    <source>
        <dbReference type="Proteomes" id="UP001177260"/>
    </source>
</evidence>
<reference evidence="1 2" key="1">
    <citation type="journal article" date="2023" name="ACS Omega">
        <title>Identification of the Neoaspergillic Acid Biosynthesis Gene Cluster by Establishing an In Vitro CRISPR-Ribonucleoprotein Genetic System in Aspergillus melleus.</title>
        <authorList>
            <person name="Yuan B."/>
            <person name="Grau M.F."/>
            <person name="Murata R.M."/>
            <person name="Torok T."/>
            <person name="Venkateswaran K."/>
            <person name="Stajich J.E."/>
            <person name="Wang C.C.C."/>
        </authorList>
    </citation>
    <scope>NUCLEOTIDE SEQUENCE [LARGE SCALE GENOMIC DNA]</scope>
    <source>
        <strain evidence="1 2">IMV 1140</strain>
    </source>
</reference>
<evidence type="ECO:0000313" key="1">
    <source>
        <dbReference type="EMBL" id="KAK1144637.1"/>
    </source>
</evidence>
<protein>
    <submittedName>
        <fullName evidence="1">Uncharacterized protein</fullName>
    </submittedName>
</protein>
<dbReference type="EMBL" id="JAOPJF010000029">
    <property type="protein sequence ID" value="KAK1144637.1"/>
    <property type="molecule type" value="Genomic_DNA"/>
</dbReference>
<dbReference type="Proteomes" id="UP001177260">
    <property type="component" value="Unassembled WGS sequence"/>
</dbReference>
<name>A0ACC3B3M3_9EURO</name>
<organism evidence="1 2">
    <name type="scientific">Aspergillus melleus</name>
    <dbReference type="NCBI Taxonomy" id="138277"/>
    <lineage>
        <taxon>Eukaryota</taxon>
        <taxon>Fungi</taxon>
        <taxon>Dikarya</taxon>
        <taxon>Ascomycota</taxon>
        <taxon>Pezizomycotina</taxon>
        <taxon>Eurotiomycetes</taxon>
        <taxon>Eurotiomycetidae</taxon>
        <taxon>Eurotiales</taxon>
        <taxon>Aspergillaceae</taxon>
        <taxon>Aspergillus</taxon>
        <taxon>Aspergillus subgen. Circumdati</taxon>
    </lineage>
</organism>
<sequence>MCGPPRPSSGHRIAIMFPSSADGPTRSMAPYSLFFKDIGHESGTTAVFRIDDASTLRLFRESKDMDIRIEKHGDLTSTSNMTTPPLHQFLVSPGSRTGLQGTDLEVQLPERVDLDVSDVGIVGRKVTVSVGGQRMGMGIVGFD</sequence>